<evidence type="ECO:0000313" key="2">
    <source>
        <dbReference type="EMBL" id="GAA1964014.1"/>
    </source>
</evidence>
<gene>
    <name evidence="2" type="ORF">GCM10009754_39610</name>
</gene>
<dbReference type="SUPFAM" id="SSF53474">
    <property type="entry name" value="alpha/beta-Hydrolases"/>
    <property type="match status" value="2"/>
</dbReference>
<feature type="transmembrane region" description="Helical" evidence="1">
    <location>
        <begin position="227"/>
        <end position="246"/>
    </location>
</feature>
<feature type="transmembrane region" description="Helical" evidence="1">
    <location>
        <begin position="290"/>
        <end position="308"/>
    </location>
</feature>
<comment type="caution">
    <text evidence="2">The sequence shown here is derived from an EMBL/GenBank/DDBJ whole genome shotgun (WGS) entry which is preliminary data.</text>
</comment>
<name>A0ABN2R5L4_9PSEU</name>
<organism evidence="2 3">
    <name type="scientific">Amycolatopsis minnesotensis</name>
    <dbReference type="NCBI Taxonomy" id="337894"/>
    <lineage>
        <taxon>Bacteria</taxon>
        <taxon>Bacillati</taxon>
        <taxon>Actinomycetota</taxon>
        <taxon>Actinomycetes</taxon>
        <taxon>Pseudonocardiales</taxon>
        <taxon>Pseudonocardiaceae</taxon>
        <taxon>Amycolatopsis</taxon>
    </lineage>
</organism>
<feature type="transmembrane region" description="Helical" evidence="1">
    <location>
        <begin position="258"/>
        <end position="278"/>
    </location>
</feature>
<dbReference type="Proteomes" id="UP001501116">
    <property type="component" value="Unassembled WGS sequence"/>
</dbReference>
<keyword evidence="1" id="KW-0472">Membrane</keyword>
<evidence type="ECO:0000313" key="3">
    <source>
        <dbReference type="Proteomes" id="UP001501116"/>
    </source>
</evidence>
<feature type="transmembrane region" description="Helical" evidence="1">
    <location>
        <begin position="381"/>
        <end position="402"/>
    </location>
</feature>
<feature type="transmembrane region" description="Helical" evidence="1">
    <location>
        <begin position="170"/>
        <end position="190"/>
    </location>
</feature>
<feature type="transmembrane region" description="Helical" evidence="1">
    <location>
        <begin position="486"/>
        <end position="507"/>
    </location>
</feature>
<accession>A0ABN2R5L4</accession>
<keyword evidence="3" id="KW-1185">Reference proteome</keyword>
<evidence type="ECO:0000256" key="1">
    <source>
        <dbReference type="SAM" id="Phobius"/>
    </source>
</evidence>
<reference evidence="2 3" key="1">
    <citation type="journal article" date="2019" name="Int. J. Syst. Evol. Microbiol.">
        <title>The Global Catalogue of Microorganisms (GCM) 10K type strain sequencing project: providing services to taxonomists for standard genome sequencing and annotation.</title>
        <authorList>
            <consortium name="The Broad Institute Genomics Platform"/>
            <consortium name="The Broad Institute Genome Sequencing Center for Infectious Disease"/>
            <person name="Wu L."/>
            <person name="Ma J."/>
        </authorList>
    </citation>
    <scope>NUCLEOTIDE SEQUENCE [LARGE SCALE GENOMIC DNA]</scope>
    <source>
        <strain evidence="2 3">JCM 14545</strain>
    </source>
</reference>
<dbReference type="EMBL" id="BAAANN010000014">
    <property type="protein sequence ID" value="GAA1964014.1"/>
    <property type="molecule type" value="Genomic_DNA"/>
</dbReference>
<feature type="transmembrane region" description="Helical" evidence="1">
    <location>
        <begin position="124"/>
        <end position="150"/>
    </location>
</feature>
<proteinExistence type="predicted"/>
<sequence>MALPGPDTRIAELRVPGLTGTSGESLLDTVSTVEVAGDELGKVIRPSDRLRRPAPGPVVQALGRAIPRTLEGYLWSGMTSGGAAKATWALLFPFSLANVAQWMLPPARRGSRTAAVLGALLRRLLRIASLLLTMLLVSQFAVVTLDLVAVQCLTPGADCLSWVPDGLRTAAPVRTLAGFGPLLVVIFVLHRISSADWKVRSESPAAPGGGLPGDDLRAAHDVGVLRCLHTVVALASVALLTLGGPFRVPGNTGNTTDAVCWYATLAMIALPLVIAGIPGETTRARLLGKWGRRAVIALAFADVVLVAVRHTPLPPGLSGSGLTGPGTPSGIDGTVEALGASLVVVWLLFALLLVPAALLARPAWRALPKRLRPWAGGWAAAPVLALAGLLGGGFGAGLAGAVRQLVGDDDLKLPDSYQLVTVLWGAGFLLAALLALIGFAVALPLRRRSRGIPAIVRLMETRPHDEQVAAKAWARSAWERRHLHRIALAVSLGMAAGAAGLIVLRIVDGKVPGWLEPLSAAGVVTLGALAAGLLRVVYTAAKSPGRSRHLGALADLVCFWPRTAHPTVPPCYALKVVPDLAARAREHLAEPSTRVVLAGHNLGGLLATVTAARLTHVLTPEELSRVGLVTAGAPLQWGYQRAFPAVLPLESLSDLYGALEGRWRGLARGTDIFGGGVTTWRHQVVTDKLVGVGYLPDGGIGPLPAAEPAPTGALVLGGDHWLPDPLPPSTGNRRWAAGVLRHLDYVVDPEWDRAVAMAAGLERPGKPASRPLGEQVPLFADFPNFPRENR</sequence>
<keyword evidence="1" id="KW-1133">Transmembrane helix</keyword>
<protein>
    <submittedName>
        <fullName evidence="2">Membrane protein</fullName>
    </submittedName>
</protein>
<feature type="transmembrane region" description="Helical" evidence="1">
    <location>
        <begin position="337"/>
        <end position="360"/>
    </location>
</feature>
<keyword evidence="1" id="KW-0812">Transmembrane</keyword>
<feature type="transmembrane region" description="Helical" evidence="1">
    <location>
        <begin position="519"/>
        <end position="538"/>
    </location>
</feature>
<dbReference type="InterPro" id="IPR029058">
    <property type="entry name" value="AB_hydrolase_fold"/>
</dbReference>
<feature type="transmembrane region" description="Helical" evidence="1">
    <location>
        <begin position="422"/>
        <end position="443"/>
    </location>
</feature>